<name>A0ABN8B1U6_CHISP</name>
<gene>
    <name evidence="3" type="ORF">CHILSU_LOCUS4451</name>
</gene>
<keyword evidence="2" id="KW-1133">Transmembrane helix</keyword>
<keyword evidence="2" id="KW-0812">Transmembrane</keyword>
<evidence type="ECO:0008006" key="5">
    <source>
        <dbReference type="Google" id="ProtNLM"/>
    </source>
</evidence>
<protein>
    <recommendedName>
        <fullName evidence="5">Secreted protein</fullName>
    </recommendedName>
</protein>
<feature type="region of interest" description="Disordered" evidence="1">
    <location>
        <begin position="73"/>
        <end position="171"/>
    </location>
</feature>
<accession>A0ABN8B1U6</accession>
<proteinExistence type="predicted"/>
<keyword evidence="2" id="KW-0472">Membrane</keyword>
<organism evidence="3 4">
    <name type="scientific">Chilo suppressalis</name>
    <name type="common">Asiatic rice borer moth</name>
    <dbReference type="NCBI Taxonomy" id="168631"/>
    <lineage>
        <taxon>Eukaryota</taxon>
        <taxon>Metazoa</taxon>
        <taxon>Ecdysozoa</taxon>
        <taxon>Arthropoda</taxon>
        <taxon>Hexapoda</taxon>
        <taxon>Insecta</taxon>
        <taxon>Pterygota</taxon>
        <taxon>Neoptera</taxon>
        <taxon>Endopterygota</taxon>
        <taxon>Lepidoptera</taxon>
        <taxon>Glossata</taxon>
        <taxon>Ditrysia</taxon>
        <taxon>Pyraloidea</taxon>
        <taxon>Crambidae</taxon>
        <taxon>Crambinae</taxon>
        <taxon>Chilo</taxon>
    </lineage>
</organism>
<sequence>MITVLSKYGWGGTFGALAIFVIAFQHLHVERNAMHLVGWVNQEWILHHSVKFGVGQCGVTLYKNKNEIRHRVVPRRARGDRSSAPRGQVHQPLRQHQHTGDPAEPPPAGALCELRAGEGQVHTRGAGTEIPHKRSFGDPLLQVYRRSDTRHSFGVRPPHQPRAGVLESADQ</sequence>
<feature type="transmembrane region" description="Helical" evidence="2">
    <location>
        <begin position="6"/>
        <end position="24"/>
    </location>
</feature>
<evidence type="ECO:0000256" key="1">
    <source>
        <dbReference type="SAM" id="MobiDB-lite"/>
    </source>
</evidence>
<evidence type="ECO:0000313" key="3">
    <source>
        <dbReference type="EMBL" id="CAH0401232.1"/>
    </source>
</evidence>
<dbReference type="Proteomes" id="UP001153292">
    <property type="component" value="Chromosome 19"/>
</dbReference>
<evidence type="ECO:0000313" key="4">
    <source>
        <dbReference type="Proteomes" id="UP001153292"/>
    </source>
</evidence>
<evidence type="ECO:0000256" key="2">
    <source>
        <dbReference type="SAM" id="Phobius"/>
    </source>
</evidence>
<keyword evidence="4" id="KW-1185">Reference proteome</keyword>
<dbReference type="EMBL" id="OU963912">
    <property type="protein sequence ID" value="CAH0401232.1"/>
    <property type="molecule type" value="Genomic_DNA"/>
</dbReference>
<reference evidence="3" key="1">
    <citation type="submission" date="2021-12" db="EMBL/GenBank/DDBJ databases">
        <authorList>
            <person name="King R."/>
        </authorList>
    </citation>
    <scope>NUCLEOTIDE SEQUENCE</scope>
</reference>